<dbReference type="InterPro" id="IPR001179">
    <property type="entry name" value="PPIase_FKBP_dom"/>
</dbReference>
<dbReference type="PROSITE" id="PS50059">
    <property type="entry name" value="FKBP_PPIASE"/>
    <property type="match status" value="1"/>
</dbReference>
<protein>
    <recommendedName>
        <fullName evidence="1">peptidylprolyl isomerase</fullName>
        <ecNumber evidence="1">5.2.1.8</ecNumber>
    </recommendedName>
</protein>
<comment type="catalytic activity">
    <reaction evidence="1">
        <text>[protein]-peptidylproline (omega=180) = [protein]-peptidylproline (omega=0)</text>
        <dbReference type="Rhea" id="RHEA:16237"/>
        <dbReference type="Rhea" id="RHEA-COMP:10747"/>
        <dbReference type="Rhea" id="RHEA-COMP:10748"/>
        <dbReference type="ChEBI" id="CHEBI:83833"/>
        <dbReference type="ChEBI" id="CHEBI:83834"/>
        <dbReference type="EC" id="5.2.1.8"/>
    </reaction>
</comment>
<dbReference type="OrthoDB" id="77911at2759"/>
<keyword evidence="5" id="KW-1185">Reference proteome</keyword>
<dbReference type="EMBL" id="JAGRRH010000016">
    <property type="protein sequence ID" value="KAG7353624.1"/>
    <property type="molecule type" value="Genomic_DNA"/>
</dbReference>
<keyword evidence="2" id="KW-0732">Signal</keyword>
<comment type="caution">
    <text evidence="4">The sequence shown here is derived from an EMBL/GenBank/DDBJ whole genome shotgun (WGS) entry which is preliminary data.</text>
</comment>
<name>A0A9K3PQL7_9STRA</name>
<feature type="chain" id="PRO_5039927815" description="peptidylprolyl isomerase" evidence="2">
    <location>
        <begin position="19"/>
        <end position="214"/>
    </location>
</feature>
<organism evidence="4 5">
    <name type="scientific">Nitzschia inconspicua</name>
    <dbReference type="NCBI Taxonomy" id="303405"/>
    <lineage>
        <taxon>Eukaryota</taxon>
        <taxon>Sar</taxon>
        <taxon>Stramenopiles</taxon>
        <taxon>Ochrophyta</taxon>
        <taxon>Bacillariophyta</taxon>
        <taxon>Bacillariophyceae</taxon>
        <taxon>Bacillariophycidae</taxon>
        <taxon>Bacillariales</taxon>
        <taxon>Bacillariaceae</taxon>
        <taxon>Nitzschia</taxon>
    </lineage>
</organism>
<dbReference type="EC" id="5.2.1.8" evidence="1"/>
<sequence>MLRFSFLALTLMTATCHGLSQGQISRRKVFVTGTSGVVSAVSTIVASIDSANAAGPDLSFRTSASGIQWADAKVGSGNPLQQGGTATIDYAMSTTGARYGTKIYSTADKDTPYRWKLGDGTTIAGIEKAILGDGDSMPPMKPGGIRRLVNPQSLGYTKLAEAPKTLCVQDGTPGPIPPPNQAFEEYQRFKNIYCNPDRQYQPDLVLDVKLYGSR</sequence>
<feature type="domain" description="PPIase FKBP-type" evidence="3">
    <location>
        <begin position="83"/>
        <end position="178"/>
    </location>
</feature>
<evidence type="ECO:0000259" key="3">
    <source>
        <dbReference type="PROSITE" id="PS50059"/>
    </source>
</evidence>
<accession>A0A9K3PQL7</accession>
<evidence type="ECO:0000256" key="1">
    <source>
        <dbReference type="PROSITE-ProRule" id="PRU00277"/>
    </source>
</evidence>
<dbReference type="AlphaFoldDB" id="A0A9K3PQL7"/>
<reference evidence="4" key="1">
    <citation type="journal article" date="2021" name="Sci. Rep.">
        <title>Diploid genomic architecture of Nitzschia inconspicua, an elite biomass production diatom.</title>
        <authorList>
            <person name="Oliver A."/>
            <person name="Podell S."/>
            <person name="Pinowska A."/>
            <person name="Traller J.C."/>
            <person name="Smith S.R."/>
            <person name="McClure R."/>
            <person name="Beliaev A."/>
            <person name="Bohutskyi P."/>
            <person name="Hill E.A."/>
            <person name="Rabines A."/>
            <person name="Zheng H."/>
            <person name="Allen L.Z."/>
            <person name="Kuo A."/>
            <person name="Grigoriev I.V."/>
            <person name="Allen A.E."/>
            <person name="Hazlebeck D."/>
            <person name="Allen E.E."/>
        </authorList>
    </citation>
    <scope>NUCLEOTIDE SEQUENCE</scope>
    <source>
        <strain evidence="4">Hildebrandi</strain>
    </source>
</reference>
<keyword evidence="1 4" id="KW-0413">Isomerase</keyword>
<feature type="signal peptide" evidence="2">
    <location>
        <begin position="1"/>
        <end position="18"/>
    </location>
</feature>
<gene>
    <name evidence="4" type="ORF">IV203_002979</name>
</gene>
<dbReference type="Pfam" id="PF00254">
    <property type="entry name" value="FKBP_C"/>
    <property type="match status" value="1"/>
</dbReference>
<dbReference type="Proteomes" id="UP000693970">
    <property type="component" value="Unassembled WGS sequence"/>
</dbReference>
<proteinExistence type="predicted"/>
<reference evidence="4" key="2">
    <citation type="submission" date="2021-04" db="EMBL/GenBank/DDBJ databases">
        <authorList>
            <person name="Podell S."/>
        </authorList>
    </citation>
    <scope>NUCLEOTIDE SEQUENCE</scope>
    <source>
        <strain evidence="4">Hildebrandi</strain>
    </source>
</reference>
<evidence type="ECO:0000313" key="4">
    <source>
        <dbReference type="EMBL" id="KAG7353624.1"/>
    </source>
</evidence>
<keyword evidence="1" id="KW-0697">Rotamase</keyword>
<dbReference type="GO" id="GO:0003755">
    <property type="term" value="F:peptidyl-prolyl cis-trans isomerase activity"/>
    <property type="evidence" value="ECO:0007669"/>
    <property type="project" value="UniProtKB-KW"/>
</dbReference>
<evidence type="ECO:0000313" key="5">
    <source>
        <dbReference type="Proteomes" id="UP000693970"/>
    </source>
</evidence>
<evidence type="ECO:0000256" key="2">
    <source>
        <dbReference type="SAM" id="SignalP"/>
    </source>
</evidence>